<reference evidence="2" key="1">
    <citation type="journal article" date="2022" name="Mol. Ecol. Resour.">
        <title>The genomes of chicory, endive, great burdock and yacon provide insights into Asteraceae palaeo-polyploidization history and plant inulin production.</title>
        <authorList>
            <person name="Fan W."/>
            <person name="Wang S."/>
            <person name="Wang H."/>
            <person name="Wang A."/>
            <person name="Jiang F."/>
            <person name="Liu H."/>
            <person name="Zhao H."/>
            <person name="Xu D."/>
            <person name="Zhang Y."/>
        </authorList>
    </citation>
    <scope>NUCLEOTIDE SEQUENCE [LARGE SCALE GENOMIC DNA]</scope>
    <source>
        <strain evidence="2">cv. Yunnan</strain>
    </source>
</reference>
<evidence type="ECO:0000313" key="1">
    <source>
        <dbReference type="EMBL" id="KAI3793278.1"/>
    </source>
</evidence>
<dbReference type="Proteomes" id="UP001056120">
    <property type="component" value="Linkage Group LG12"/>
</dbReference>
<gene>
    <name evidence="1" type="ORF">L1987_35894</name>
</gene>
<comment type="caution">
    <text evidence="1">The sequence shown here is derived from an EMBL/GenBank/DDBJ whole genome shotgun (WGS) entry which is preliminary data.</text>
</comment>
<protein>
    <submittedName>
        <fullName evidence="1">Uncharacterized protein</fullName>
    </submittedName>
</protein>
<sequence>MNNHESALETVEPRSNNRRLVLFPLPFQGHINPMLQLASILYTKGFKIIIIHTDFNSPNQSNYPQFTFRSISDGLSKSKDGSLNLETTNHAINFMNKSCIEPFTVCLAKLLEVEPVTCLISDALWYFTQSVADSLKLKRIVIRTSSMSCIPVYEAFVVGEKSYFKTAIKEELALMTEKDIEKVYKGGSEKGKEELICNMIKETKAASGIIFNTFKELEEPAFLAISQDFQIPSFPIGPFHKYFPASSSSLLEQDRSSILWLDKQPVSSVVYVSFGSIAQMGEAEFTEMAWGLANSKQRFLWVVRPGSVSGSQWLESLPKGFKEEVGERGCIVKWAPQQEVLAHQAIGCFWTHNGWNSTLESICEGVPMICSPCSYDQPINARYATDVWKIGVMMDKKMKREETGISIKCIMEKEGSEMRERSKSLQEKVNQSMQKGGSAYQSLDDLVDCILSFSCVM</sequence>
<reference evidence="1 2" key="2">
    <citation type="journal article" date="2022" name="Mol. Ecol. Resour.">
        <title>The genomes of chicory, endive, great burdock and yacon provide insights into Asteraceae paleo-polyploidization history and plant inulin production.</title>
        <authorList>
            <person name="Fan W."/>
            <person name="Wang S."/>
            <person name="Wang H."/>
            <person name="Wang A."/>
            <person name="Jiang F."/>
            <person name="Liu H."/>
            <person name="Zhao H."/>
            <person name="Xu D."/>
            <person name="Zhang Y."/>
        </authorList>
    </citation>
    <scope>NUCLEOTIDE SEQUENCE [LARGE SCALE GENOMIC DNA]</scope>
    <source>
        <strain evidence="2">cv. Yunnan</strain>
        <tissue evidence="1">Leaves</tissue>
    </source>
</reference>
<organism evidence="1 2">
    <name type="scientific">Smallanthus sonchifolius</name>
    <dbReference type="NCBI Taxonomy" id="185202"/>
    <lineage>
        <taxon>Eukaryota</taxon>
        <taxon>Viridiplantae</taxon>
        <taxon>Streptophyta</taxon>
        <taxon>Embryophyta</taxon>
        <taxon>Tracheophyta</taxon>
        <taxon>Spermatophyta</taxon>
        <taxon>Magnoliopsida</taxon>
        <taxon>eudicotyledons</taxon>
        <taxon>Gunneridae</taxon>
        <taxon>Pentapetalae</taxon>
        <taxon>asterids</taxon>
        <taxon>campanulids</taxon>
        <taxon>Asterales</taxon>
        <taxon>Asteraceae</taxon>
        <taxon>Asteroideae</taxon>
        <taxon>Heliantheae alliance</taxon>
        <taxon>Millerieae</taxon>
        <taxon>Smallanthus</taxon>
    </lineage>
</organism>
<evidence type="ECO:0000313" key="2">
    <source>
        <dbReference type="Proteomes" id="UP001056120"/>
    </source>
</evidence>
<name>A0ACB9HD86_9ASTR</name>
<dbReference type="EMBL" id="CM042029">
    <property type="protein sequence ID" value="KAI3793278.1"/>
    <property type="molecule type" value="Genomic_DNA"/>
</dbReference>
<proteinExistence type="predicted"/>
<keyword evidence="2" id="KW-1185">Reference proteome</keyword>
<accession>A0ACB9HD86</accession>